<feature type="transmembrane region" description="Helical" evidence="3">
    <location>
        <begin position="352"/>
        <end position="372"/>
    </location>
</feature>
<keyword evidence="3" id="KW-0472">Membrane</keyword>
<evidence type="ECO:0000256" key="2">
    <source>
        <dbReference type="SAM" id="MobiDB-lite"/>
    </source>
</evidence>
<dbReference type="EMBL" id="JAOAOG010000143">
    <property type="protein sequence ID" value="KAJ6245676.1"/>
    <property type="molecule type" value="Genomic_DNA"/>
</dbReference>
<gene>
    <name evidence="5" type="ORF">M0813_20096</name>
</gene>
<sequence>MSEKNEQEEEEFPDLMQNFDNFFSEIPEEGLGSFYEQSQIHESEHFLNFEKEKTAGLPKSGSHEVNGYTKNNDNFNKDSNDPPINSSKKETLESTISEQDLSNLYIWKKTNTKEVNKPSIRREGKKVIILKTRKRKKTTKLDKVLEKIKVNKRNKNQKLDSYQEEIKSKFKKKVMVQNLQGEMVDILSPMSKEEFNLLSKSQKAHRKKLQNRISAEASRGRARMRVNDLSEIERSLKKKNKTLSLFVNKLKKEKDQMRQEMIKLKNQVKISNSQNVQLLSSDPNIEKIIGKQNKLLQNNSLQSKNSNQNKSTKENPIFGVFKKMGEKKNEFLQNTKLNKNTLLDSENYHDSLASGFLLIFLICCGILFHNTFAVHFHNKSTTTVFSSRHLFASDKNLILFDDQDYEDYPYFCDDEKHNQNNLFHLKKKNNFENSNQNIFIGESNSQFKYHYNTTLKYCYVN</sequence>
<evidence type="ECO:0000256" key="3">
    <source>
        <dbReference type="SAM" id="Phobius"/>
    </source>
</evidence>
<keyword evidence="6" id="KW-1185">Reference proteome</keyword>
<dbReference type="SMART" id="SM00338">
    <property type="entry name" value="BRLZ"/>
    <property type="match status" value="1"/>
</dbReference>
<dbReference type="InterPro" id="IPR004827">
    <property type="entry name" value="bZIP"/>
</dbReference>
<organism evidence="5 6">
    <name type="scientific">Anaeramoeba flamelloides</name>
    <dbReference type="NCBI Taxonomy" id="1746091"/>
    <lineage>
        <taxon>Eukaryota</taxon>
        <taxon>Metamonada</taxon>
        <taxon>Anaeramoebidae</taxon>
        <taxon>Anaeramoeba</taxon>
    </lineage>
</organism>
<evidence type="ECO:0000313" key="5">
    <source>
        <dbReference type="EMBL" id="KAJ6245676.1"/>
    </source>
</evidence>
<protein>
    <submittedName>
        <fullName evidence="5">Transcriptional activator hac1</fullName>
    </submittedName>
</protein>
<keyword evidence="1" id="KW-0175">Coiled coil</keyword>
<feature type="coiled-coil region" evidence="1">
    <location>
        <begin position="240"/>
        <end position="274"/>
    </location>
</feature>
<evidence type="ECO:0000313" key="6">
    <source>
        <dbReference type="Proteomes" id="UP001150062"/>
    </source>
</evidence>
<keyword evidence="3" id="KW-1133">Transmembrane helix</keyword>
<feature type="coiled-coil region" evidence="1">
    <location>
        <begin position="145"/>
        <end position="172"/>
    </location>
</feature>
<name>A0ABQ8YM21_9EUKA</name>
<evidence type="ECO:0000259" key="4">
    <source>
        <dbReference type="PROSITE" id="PS50217"/>
    </source>
</evidence>
<accession>A0ABQ8YM21</accession>
<proteinExistence type="predicted"/>
<dbReference type="Proteomes" id="UP001150062">
    <property type="component" value="Unassembled WGS sequence"/>
</dbReference>
<feature type="region of interest" description="Disordered" evidence="2">
    <location>
        <begin position="56"/>
        <end position="95"/>
    </location>
</feature>
<keyword evidence="3" id="KW-0812">Transmembrane</keyword>
<comment type="caution">
    <text evidence="5">The sequence shown here is derived from an EMBL/GenBank/DDBJ whole genome shotgun (WGS) entry which is preliminary data.</text>
</comment>
<dbReference type="PROSITE" id="PS00036">
    <property type="entry name" value="BZIP_BASIC"/>
    <property type="match status" value="1"/>
</dbReference>
<feature type="domain" description="BZIP" evidence="4">
    <location>
        <begin position="201"/>
        <end position="264"/>
    </location>
</feature>
<evidence type="ECO:0000256" key="1">
    <source>
        <dbReference type="SAM" id="Coils"/>
    </source>
</evidence>
<dbReference type="PROSITE" id="PS50217">
    <property type="entry name" value="BZIP"/>
    <property type="match status" value="1"/>
</dbReference>
<reference evidence="5" key="1">
    <citation type="submission" date="2022-08" db="EMBL/GenBank/DDBJ databases">
        <title>Novel sulfate-reducing endosymbionts in the free-living metamonad Anaeramoeba.</title>
        <authorList>
            <person name="Jerlstrom-Hultqvist J."/>
            <person name="Cepicka I."/>
            <person name="Gallot-Lavallee L."/>
            <person name="Salas-Leiva D."/>
            <person name="Curtis B.A."/>
            <person name="Zahonova K."/>
            <person name="Pipaliya S."/>
            <person name="Dacks J."/>
            <person name="Roger A.J."/>
        </authorList>
    </citation>
    <scope>NUCLEOTIDE SEQUENCE</scope>
    <source>
        <strain evidence="5">Schooner1</strain>
    </source>
</reference>
<dbReference type="Pfam" id="PF00170">
    <property type="entry name" value="bZIP_1"/>
    <property type="match status" value="1"/>
</dbReference>